<evidence type="ECO:0000256" key="7">
    <source>
        <dbReference type="ARBA" id="ARBA00022989"/>
    </source>
</evidence>
<organism evidence="11 12">
    <name type="scientific">Acinetobacter equi</name>
    <dbReference type="NCBI Taxonomy" id="1324350"/>
    <lineage>
        <taxon>Bacteria</taxon>
        <taxon>Pseudomonadati</taxon>
        <taxon>Pseudomonadota</taxon>
        <taxon>Gammaproteobacteria</taxon>
        <taxon>Moraxellales</taxon>
        <taxon>Moraxellaceae</taxon>
        <taxon>Acinetobacter</taxon>
    </lineage>
</organism>
<sequence length="270" mass="29926">MSALRNKIEQIQFDKFNRITPFILVLCIVYLCWKLASLFWLILAPPQAIQLTPVVLGSKQVPVPNITSFALFSEVNNSADQNLNMTLQGVVVGSNNQLSSAVIKLNEISENYRVGDVIDGTSYQLAEVYWDRVILINNAGGRRELKFMGIENGLYQPLIPDGSSQSHENQAEQRIHQAGKNLQETKDGYLKEMGAGTSNENGYEITQNVSSALKSKLRLQTGDIVLSLNGQSLDGSKTEMELLELAKSSGQVKLEVKRGDQIITIQQDLK</sequence>
<dbReference type="Proteomes" id="UP000064939">
    <property type="component" value="Chromosome"/>
</dbReference>
<dbReference type="SUPFAM" id="SSF50156">
    <property type="entry name" value="PDZ domain-like"/>
    <property type="match status" value="1"/>
</dbReference>
<keyword evidence="7 9" id="KW-1133">Transmembrane helix</keyword>
<dbReference type="EMBL" id="CP012808">
    <property type="protein sequence ID" value="ALH94559.1"/>
    <property type="molecule type" value="Genomic_DNA"/>
</dbReference>
<keyword evidence="8 9" id="KW-0472">Membrane</keyword>
<dbReference type="GO" id="GO:0005886">
    <property type="term" value="C:plasma membrane"/>
    <property type="evidence" value="ECO:0007669"/>
    <property type="project" value="UniProtKB-SubCell"/>
</dbReference>
<accession>A0A0N9VZ74</accession>
<dbReference type="RefSeq" id="WP_054580462.1">
    <property type="nucleotide sequence ID" value="NZ_CP012808.1"/>
</dbReference>
<dbReference type="Gene3D" id="2.30.30.830">
    <property type="match status" value="1"/>
</dbReference>
<feature type="domain" description="PDZ" evidence="10">
    <location>
        <begin position="179"/>
        <end position="260"/>
    </location>
</feature>
<comment type="subcellular location">
    <subcellularLocation>
        <location evidence="1">Cell inner membrane</location>
    </subcellularLocation>
</comment>
<dbReference type="Pfam" id="PF11356">
    <property type="entry name" value="T2SSC"/>
    <property type="match status" value="1"/>
</dbReference>
<evidence type="ECO:0000256" key="1">
    <source>
        <dbReference type="ARBA" id="ARBA00004533"/>
    </source>
</evidence>
<evidence type="ECO:0000313" key="12">
    <source>
        <dbReference type="Proteomes" id="UP000064939"/>
    </source>
</evidence>
<evidence type="ECO:0000256" key="9">
    <source>
        <dbReference type="SAM" id="Phobius"/>
    </source>
</evidence>
<keyword evidence="3" id="KW-1003">Cell membrane</keyword>
<feature type="transmembrane region" description="Helical" evidence="9">
    <location>
        <begin position="21"/>
        <end position="43"/>
    </location>
</feature>
<evidence type="ECO:0000256" key="2">
    <source>
        <dbReference type="ARBA" id="ARBA00022448"/>
    </source>
</evidence>
<dbReference type="GO" id="GO:0015031">
    <property type="term" value="P:protein transport"/>
    <property type="evidence" value="ECO:0007669"/>
    <property type="project" value="UniProtKB-KW"/>
</dbReference>
<dbReference type="Gene3D" id="2.30.42.10">
    <property type="match status" value="1"/>
</dbReference>
<evidence type="ECO:0000256" key="3">
    <source>
        <dbReference type="ARBA" id="ARBA00022475"/>
    </source>
</evidence>
<evidence type="ECO:0000256" key="8">
    <source>
        <dbReference type="ARBA" id="ARBA00023136"/>
    </source>
</evidence>
<keyword evidence="5 9" id="KW-0812">Transmembrane</keyword>
<reference evidence="11 12" key="1">
    <citation type="journal article" date="2015" name="Int. J. Syst. Evol. Microbiol.">
        <title>Acinetobacter equi sp. nov. isolated from horse faeces.</title>
        <authorList>
            <person name="Poppel M.T."/>
            <person name="Skiebe E."/>
            <person name="Laue M."/>
            <person name="Bergmann H."/>
            <person name="Ebersberger I."/>
            <person name="Garn T."/>
            <person name="Fruth A."/>
            <person name="Baumgardt S."/>
            <person name="Busse H.J."/>
            <person name="Wilharm G."/>
        </authorList>
    </citation>
    <scope>NUCLEOTIDE SEQUENCE [LARGE SCALE GENOMIC DNA]</scope>
    <source>
        <strain evidence="11 12">114</strain>
    </source>
</reference>
<keyword evidence="12" id="KW-1185">Reference proteome</keyword>
<dbReference type="STRING" id="1324350.AOY20_02845"/>
<evidence type="ECO:0000256" key="6">
    <source>
        <dbReference type="ARBA" id="ARBA00022927"/>
    </source>
</evidence>
<dbReference type="InterPro" id="IPR024961">
    <property type="entry name" value="T2SS_GspC_N"/>
</dbReference>
<proteinExistence type="predicted"/>
<gene>
    <name evidence="11" type="ORF">AOY20_02845</name>
</gene>
<dbReference type="AlphaFoldDB" id="A0A0N9VZ74"/>
<dbReference type="InterPro" id="IPR036034">
    <property type="entry name" value="PDZ_sf"/>
</dbReference>
<keyword evidence="4" id="KW-0997">Cell inner membrane</keyword>
<evidence type="ECO:0000259" key="10">
    <source>
        <dbReference type="PROSITE" id="PS50106"/>
    </source>
</evidence>
<evidence type="ECO:0000256" key="4">
    <source>
        <dbReference type="ARBA" id="ARBA00022519"/>
    </source>
</evidence>
<evidence type="ECO:0000313" key="11">
    <source>
        <dbReference type="EMBL" id="ALH94559.1"/>
    </source>
</evidence>
<evidence type="ECO:0000256" key="5">
    <source>
        <dbReference type="ARBA" id="ARBA00022692"/>
    </source>
</evidence>
<dbReference type="OrthoDB" id="5574088at2"/>
<name>A0A0N9VZ74_9GAMM</name>
<protein>
    <submittedName>
        <fullName evidence="11">General secretion pathway protein</fullName>
    </submittedName>
</protein>
<keyword evidence="2" id="KW-0813">Transport</keyword>
<dbReference type="KEGG" id="aei:AOY20_02845"/>
<keyword evidence="6" id="KW-0653">Protein transport</keyword>
<dbReference type="InterPro" id="IPR001478">
    <property type="entry name" value="PDZ"/>
</dbReference>
<dbReference type="PROSITE" id="PS50106">
    <property type="entry name" value="PDZ"/>
    <property type="match status" value="1"/>
</dbReference>